<dbReference type="Proteomes" id="UP000574761">
    <property type="component" value="Unassembled WGS sequence"/>
</dbReference>
<evidence type="ECO:0000313" key="1">
    <source>
        <dbReference type="EMBL" id="MBB3975927.1"/>
    </source>
</evidence>
<name>A0A7W6D882_9HYPH</name>
<proteinExistence type="predicted"/>
<sequence length="90" mass="9714">MTDLVDGGTPAYIVREFHLAGKQSMLEIAPGQRPLLPSGFSPNVTNKSLNVGSGAAGRQQGQPSKIGMLCCCDRVDRLRHCGELLYWIGQ</sequence>
<dbReference type="EMBL" id="JACIEE010000002">
    <property type="protein sequence ID" value="MBB3975927.1"/>
    <property type="molecule type" value="Genomic_DNA"/>
</dbReference>
<organism evidence="1 2">
    <name type="scientific">Mycoplana azooxidifex</name>
    <dbReference type="NCBI Taxonomy" id="1636188"/>
    <lineage>
        <taxon>Bacteria</taxon>
        <taxon>Pseudomonadati</taxon>
        <taxon>Pseudomonadota</taxon>
        <taxon>Alphaproteobacteria</taxon>
        <taxon>Hyphomicrobiales</taxon>
        <taxon>Rhizobiaceae</taxon>
        <taxon>Mycoplana</taxon>
    </lineage>
</organism>
<comment type="caution">
    <text evidence="1">The sequence shown here is derived from an EMBL/GenBank/DDBJ whole genome shotgun (WGS) entry which is preliminary data.</text>
</comment>
<dbReference type="RefSeq" id="WP_183800254.1">
    <property type="nucleotide sequence ID" value="NZ_JACIEE010000002.1"/>
</dbReference>
<gene>
    <name evidence="1" type="ORF">GGQ64_001114</name>
</gene>
<dbReference type="AlphaFoldDB" id="A0A7W6D882"/>
<protein>
    <submittedName>
        <fullName evidence="1">Uncharacterized protein</fullName>
    </submittedName>
</protein>
<keyword evidence="2" id="KW-1185">Reference proteome</keyword>
<accession>A0A7W6D882</accession>
<evidence type="ECO:0000313" key="2">
    <source>
        <dbReference type="Proteomes" id="UP000574761"/>
    </source>
</evidence>
<reference evidence="1 2" key="1">
    <citation type="submission" date="2020-08" db="EMBL/GenBank/DDBJ databases">
        <title>Genomic Encyclopedia of Type Strains, Phase IV (KMG-IV): sequencing the most valuable type-strain genomes for metagenomic binning, comparative biology and taxonomic classification.</title>
        <authorList>
            <person name="Goeker M."/>
        </authorList>
    </citation>
    <scope>NUCLEOTIDE SEQUENCE [LARGE SCALE GENOMIC DNA]</scope>
    <source>
        <strain evidence="1 2">DSM 100211</strain>
    </source>
</reference>